<dbReference type="RefSeq" id="WP_354697526.1">
    <property type="nucleotide sequence ID" value="NZ_CP114014.1"/>
</dbReference>
<protein>
    <recommendedName>
        <fullName evidence="2">Glutaredoxin family protein</fullName>
    </recommendedName>
</protein>
<dbReference type="Pfam" id="PF05768">
    <property type="entry name" value="Glrx-like"/>
    <property type="match status" value="1"/>
</dbReference>
<dbReference type="InterPro" id="IPR036249">
    <property type="entry name" value="Thioredoxin-like_sf"/>
</dbReference>
<dbReference type="Gene3D" id="3.40.30.10">
    <property type="entry name" value="Glutaredoxin"/>
    <property type="match status" value="1"/>
</dbReference>
<evidence type="ECO:0008006" key="2">
    <source>
        <dbReference type="Google" id="ProtNLM"/>
    </source>
</evidence>
<dbReference type="PANTHER" id="PTHR33558:SF1">
    <property type="entry name" value="GLUTAREDOXIN-LIKE PROTEIN C5ORF63 HOMOLOG"/>
    <property type="match status" value="1"/>
</dbReference>
<dbReference type="InterPro" id="IPR052565">
    <property type="entry name" value="Glutaredoxin-like_YDR286C"/>
</dbReference>
<dbReference type="PANTHER" id="PTHR33558">
    <property type="entry name" value="GLUTAREDOXIN-LIKE PROTEIN C5ORF63 HOMOLOG"/>
    <property type="match status" value="1"/>
</dbReference>
<name>A0AAU7AX46_9ACTN</name>
<dbReference type="SUPFAM" id="SSF52833">
    <property type="entry name" value="Thioredoxin-like"/>
    <property type="match status" value="1"/>
</dbReference>
<dbReference type="InterPro" id="IPR008554">
    <property type="entry name" value="Glutaredoxin-like"/>
</dbReference>
<sequence>MTLYGRPGCHLCDDARDIVRRIHAEVPFHLQDVDIESDDALHKRYLERIPVLVLDGEELYDFFVDEADLRARLSTAPNHYSPGLG</sequence>
<accession>A0AAU7AX46</accession>
<dbReference type="EMBL" id="CP114014">
    <property type="protein sequence ID" value="XAY06290.1"/>
    <property type="molecule type" value="Genomic_DNA"/>
</dbReference>
<organism evidence="1">
    <name type="scientific">Paraconexibacter sp. AEG42_29</name>
    <dbReference type="NCBI Taxonomy" id="2997339"/>
    <lineage>
        <taxon>Bacteria</taxon>
        <taxon>Bacillati</taxon>
        <taxon>Actinomycetota</taxon>
        <taxon>Thermoleophilia</taxon>
        <taxon>Solirubrobacterales</taxon>
        <taxon>Paraconexibacteraceae</taxon>
        <taxon>Paraconexibacter</taxon>
    </lineage>
</organism>
<evidence type="ECO:0000313" key="1">
    <source>
        <dbReference type="EMBL" id="XAY06290.1"/>
    </source>
</evidence>
<dbReference type="AlphaFoldDB" id="A0AAU7AX46"/>
<reference evidence="1" key="1">
    <citation type="submission" date="2022-12" db="EMBL/GenBank/DDBJ databases">
        <title>Paraconexibacter alkalitolerans sp. nov. and Baekduia alba sp. nov., isolated from soil and emended description of the genera Paraconexibacter (Chun et al., 2020) and Baekduia (An et al., 2020).</title>
        <authorList>
            <person name="Vieira S."/>
            <person name="Huber K.J."/>
            <person name="Geppert A."/>
            <person name="Wolf J."/>
            <person name="Neumann-Schaal M."/>
            <person name="Muesken M."/>
            <person name="Overmann J."/>
        </authorList>
    </citation>
    <scope>NUCLEOTIDE SEQUENCE</scope>
    <source>
        <strain evidence="1">AEG42_29</strain>
    </source>
</reference>
<gene>
    <name evidence="1" type="ORF">DSM112329_03159</name>
</gene>
<proteinExistence type="predicted"/>
<dbReference type="KEGG" id="parq:DSM112329_03159"/>